<feature type="compositionally biased region" description="Polar residues" evidence="1">
    <location>
        <begin position="63"/>
        <end position="80"/>
    </location>
</feature>
<feature type="region of interest" description="Disordered" evidence="1">
    <location>
        <begin position="59"/>
        <end position="120"/>
    </location>
</feature>
<feature type="compositionally biased region" description="Basic and acidic residues" evidence="1">
    <location>
        <begin position="107"/>
        <end position="120"/>
    </location>
</feature>
<sequence>MVLNDLNLEGKETAGTCTTNDTKALEKEPTVVIPEGVSELLSVYITKECSNEDIPQLKDMSMLSDQNTTNVTSARRCNATSKEKNSEETEGQENSETTFKDNLTGDLSHEQETTDDTPTEKIVRAADTNKDPKLAPESIAEDQVTKITVMTQCSKWM</sequence>
<accession>I3T5J6</accession>
<proteinExistence type="evidence at transcript level"/>
<dbReference type="EMBL" id="BT147994">
    <property type="protein sequence ID" value="AFK47788.1"/>
    <property type="molecule type" value="mRNA"/>
</dbReference>
<evidence type="ECO:0000256" key="1">
    <source>
        <dbReference type="SAM" id="MobiDB-lite"/>
    </source>
</evidence>
<protein>
    <submittedName>
        <fullName evidence="2">Uncharacterized protein</fullName>
    </submittedName>
</protein>
<organism evidence="2">
    <name type="scientific">Lotus japonicus</name>
    <name type="common">Lotus corniculatus var. japonicus</name>
    <dbReference type="NCBI Taxonomy" id="34305"/>
    <lineage>
        <taxon>Eukaryota</taxon>
        <taxon>Viridiplantae</taxon>
        <taxon>Streptophyta</taxon>
        <taxon>Embryophyta</taxon>
        <taxon>Tracheophyta</taxon>
        <taxon>Spermatophyta</taxon>
        <taxon>Magnoliopsida</taxon>
        <taxon>eudicotyledons</taxon>
        <taxon>Gunneridae</taxon>
        <taxon>Pentapetalae</taxon>
        <taxon>rosids</taxon>
        <taxon>fabids</taxon>
        <taxon>Fabales</taxon>
        <taxon>Fabaceae</taxon>
        <taxon>Papilionoideae</taxon>
        <taxon>50 kb inversion clade</taxon>
        <taxon>NPAAA clade</taxon>
        <taxon>Hologalegina</taxon>
        <taxon>robinioid clade</taxon>
        <taxon>Loteae</taxon>
        <taxon>Lotus</taxon>
    </lineage>
</organism>
<name>I3T5J6_LOTJA</name>
<dbReference type="AlphaFoldDB" id="I3T5J6"/>
<reference evidence="2" key="1">
    <citation type="submission" date="2012-05" db="EMBL/GenBank/DDBJ databases">
        <authorList>
            <person name="Krishnakumar V."/>
            <person name="Cheung F."/>
            <person name="Xiao Y."/>
            <person name="Chan A."/>
            <person name="Moskal W.A."/>
            <person name="Town C.D."/>
        </authorList>
    </citation>
    <scope>NUCLEOTIDE SEQUENCE</scope>
</reference>
<evidence type="ECO:0000313" key="2">
    <source>
        <dbReference type="EMBL" id="AFK47788.1"/>
    </source>
</evidence>